<name>A2ELI2_TRIV3</name>
<dbReference type="KEGG" id="tva:4764385"/>
<dbReference type="InParanoid" id="A2ELI2"/>
<dbReference type="Proteomes" id="UP000001542">
    <property type="component" value="Unassembled WGS sequence"/>
</dbReference>
<feature type="compositionally biased region" description="Basic and acidic residues" evidence="1">
    <location>
        <begin position="36"/>
        <end position="48"/>
    </location>
</feature>
<evidence type="ECO:0000313" key="2">
    <source>
        <dbReference type="EMBL" id="EAY06509.1"/>
    </source>
</evidence>
<dbReference type="VEuPathDB" id="TrichDB:TVAGG3_0005080"/>
<organism evidence="2 3">
    <name type="scientific">Trichomonas vaginalis (strain ATCC PRA-98 / G3)</name>
    <dbReference type="NCBI Taxonomy" id="412133"/>
    <lineage>
        <taxon>Eukaryota</taxon>
        <taxon>Metamonada</taxon>
        <taxon>Parabasalia</taxon>
        <taxon>Trichomonadida</taxon>
        <taxon>Trichomonadidae</taxon>
        <taxon>Trichomonas</taxon>
    </lineage>
</organism>
<reference evidence="2" key="1">
    <citation type="submission" date="2006-10" db="EMBL/GenBank/DDBJ databases">
        <authorList>
            <person name="Amadeo P."/>
            <person name="Zhao Q."/>
            <person name="Wortman J."/>
            <person name="Fraser-Liggett C."/>
            <person name="Carlton J."/>
        </authorList>
    </citation>
    <scope>NUCLEOTIDE SEQUENCE</scope>
    <source>
        <strain evidence="2">G3</strain>
    </source>
</reference>
<dbReference type="RefSeq" id="XP_001318732.1">
    <property type="nucleotide sequence ID" value="XM_001318697.1"/>
</dbReference>
<reference evidence="2" key="2">
    <citation type="journal article" date="2007" name="Science">
        <title>Draft genome sequence of the sexually transmitted pathogen Trichomonas vaginalis.</title>
        <authorList>
            <person name="Carlton J.M."/>
            <person name="Hirt R.P."/>
            <person name="Silva J.C."/>
            <person name="Delcher A.L."/>
            <person name="Schatz M."/>
            <person name="Zhao Q."/>
            <person name="Wortman J.R."/>
            <person name="Bidwell S.L."/>
            <person name="Alsmark U.C.M."/>
            <person name="Besteiro S."/>
            <person name="Sicheritz-Ponten T."/>
            <person name="Noel C.J."/>
            <person name="Dacks J.B."/>
            <person name="Foster P.G."/>
            <person name="Simillion C."/>
            <person name="Van de Peer Y."/>
            <person name="Miranda-Saavedra D."/>
            <person name="Barton G.J."/>
            <person name="Westrop G.D."/>
            <person name="Mueller S."/>
            <person name="Dessi D."/>
            <person name="Fiori P.L."/>
            <person name="Ren Q."/>
            <person name="Paulsen I."/>
            <person name="Zhang H."/>
            <person name="Bastida-Corcuera F.D."/>
            <person name="Simoes-Barbosa A."/>
            <person name="Brown M.T."/>
            <person name="Hayes R.D."/>
            <person name="Mukherjee M."/>
            <person name="Okumura C.Y."/>
            <person name="Schneider R."/>
            <person name="Smith A.J."/>
            <person name="Vanacova S."/>
            <person name="Villalvazo M."/>
            <person name="Haas B.J."/>
            <person name="Pertea M."/>
            <person name="Feldblyum T.V."/>
            <person name="Utterback T.R."/>
            <person name="Shu C.L."/>
            <person name="Osoegawa K."/>
            <person name="de Jong P.J."/>
            <person name="Hrdy I."/>
            <person name="Horvathova L."/>
            <person name="Zubacova Z."/>
            <person name="Dolezal P."/>
            <person name="Malik S.B."/>
            <person name="Logsdon J.M. Jr."/>
            <person name="Henze K."/>
            <person name="Gupta A."/>
            <person name="Wang C.C."/>
            <person name="Dunne R.L."/>
            <person name="Upcroft J.A."/>
            <person name="Upcroft P."/>
            <person name="White O."/>
            <person name="Salzberg S.L."/>
            <person name="Tang P."/>
            <person name="Chiu C.-H."/>
            <person name="Lee Y.-S."/>
            <person name="Embley T.M."/>
            <person name="Coombs G.H."/>
            <person name="Mottram J.C."/>
            <person name="Tachezy J."/>
            <person name="Fraser-Liggett C.M."/>
            <person name="Johnson P.J."/>
        </authorList>
    </citation>
    <scope>NUCLEOTIDE SEQUENCE [LARGE SCALE GENOMIC DNA]</scope>
    <source>
        <strain evidence="2">G3</strain>
    </source>
</reference>
<protein>
    <submittedName>
        <fullName evidence="2">Uncharacterized protein</fullName>
    </submittedName>
</protein>
<keyword evidence="3" id="KW-1185">Reference proteome</keyword>
<accession>A2ELI2</accession>
<feature type="region of interest" description="Disordered" evidence="1">
    <location>
        <begin position="36"/>
        <end position="69"/>
    </location>
</feature>
<evidence type="ECO:0000256" key="1">
    <source>
        <dbReference type="SAM" id="MobiDB-lite"/>
    </source>
</evidence>
<evidence type="ECO:0000313" key="3">
    <source>
        <dbReference type="Proteomes" id="UP000001542"/>
    </source>
</evidence>
<proteinExistence type="predicted"/>
<gene>
    <name evidence="2" type="ORF">TVAG_257480</name>
</gene>
<dbReference type="AlphaFoldDB" id="A2ELI2"/>
<dbReference type="VEuPathDB" id="TrichDB:TVAG_257480"/>
<dbReference type="EMBL" id="DS113422">
    <property type="protein sequence ID" value="EAY06509.1"/>
    <property type="molecule type" value="Genomic_DNA"/>
</dbReference>
<feature type="compositionally biased region" description="Polar residues" evidence="1">
    <location>
        <begin position="60"/>
        <end position="69"/>
    </location>
</feature>
<sequence length="164" mass="19004">MLTQTIIDPLAGIGETNFLGTGRRSTISYIPYSTKKKEEKTDVKERSTKTPIPVAKTQRSKSSFQSTKNAFISSRAHQKNFAQTIIDRNWEKQDKIRRWNYTLQIQKIEANIQVRKDHRKLGDLTQKKLKIYGDTLSSTGPVQHIKLPRDVQVTEYTPSHIHYF</sequence>